<comment type="caution">
    <text evidence="4">The sequence shown here is derived from an EMBL/GenBank/DDBJ whole genome shotgun (WGS) entry which is preliminary data.</text>
</comment>
<keyword evidence="3" id="KW-0812">Transmembrane</keyword>
<evidence type="ECO:0000256" key="2">
    <source>
        <dbReference type="ARBA" id="ARBA00023136"/>
    </source>
</evidence>
<evidence type="ECO:0000256" key="3">
    <source>
        <dbReference type="SAM" id="Phobius"/>
    </source>
</evidence>
<keyword evidence="5" id="KW-1185">Reference proteome</keyword>
<keyword evidence="3" id="KW-1133">Transmembrane helix</keyword>
<sequence>MPEADDDEPGVADSHSPVFSRYGIVSTVLAVVSVVAVVLVGLIWKEHRSDVAELRYRTDVMQTAADWTGVLINMNSGNVEASLQKLHDGTVGELNADFETSVAPYRDVVQTLQSRTTGQIQAVALESVHHDLDTAPGTAPPTKQALPPGLASRTDTVLVIASSVSENVGGTPQTVRWNLRLDVSDVDGKLLISRLESMR</sequence>
<keyword evidence="2 3" id="KW-0472">Membrane</keyword>
<protein>
    <recommendedName>
        <fullName evidence="6">Mammalian cell entry protein</fullName>
    </recommendedName>
</protein>
<evidence type="ECO:0000313" key="5">
    <source>
        <dbReference type="Proteomes" id="UP001526201"/>
    </source>
</evidence>
<proteinExistence type="predicted"/>
<evidence type="ECO:0000256" key="1">
    <source>
        <dbReference type="ARBA" id="ARBA00004370"/>
    </source>
</evidence>
<accession>A0ABT3C891</accession>
<feature type="transmembrane region" description="Helical" evidence="3">
    <location>
        <begin position="22"/>
        <end position="44"/>
    </location>
</feature>
<name>A0ABT3C891_9MYCO</name>
<evidence type="ECO:0008006" key="6">
    <source>
        <dbReference type="Google" id="ProtNLM"/>
    </source>
</evidence>
<dbReference type="Proteomes" id="UP001526201">
    <property type="component" value="Unassembled WGS sequence"/>
</dbReference>
<evidence type="ECO:0000313" key="4">
    <source>
        <dbReference type="EMBL" id="MCV7225702.1"/>
    </source>
</evidence>
<dbReference type="PANTHER" id="PTHR37042">
    <property type="entry name" value="OUTER MEMBRANE PROTEIN RV1973"/>
    <property type="match status" value="1"/>
</dbReference>
<dbReference type="EMBL" id="JACKTY010000018">
    <property type="protein sequence ID" value="MCV7225702.1"/>
    <property type="molecule type" value="Genomic_DNA"/>
</dbReference>
<dbReference type="RefSeq" id="WP_264066493.1">
    <property type="nucleotide sequence ID" value="NZ_JACKTY010000018.1"/>
</dbReference>
<dbReference type="PANTHER" id="PTHR37042:SF4">
    <property type="entry name" value="OUTER MEMBRANE PROTEIN RV1973"/>
    <property type="match status" value="1"/>
</dbReference>
<comment type="subcellular location">
    <subcellularLocation>
        <location evidence="1">Membrane</location>
    </subcellularLocation>
</comment>
<gene>
    <name evidence="4" type="ORF">H7J73_06610</name>
</gene>
<organism evidence="4 5">
    <name type="scientific">Mycolicibacterium komossense</name>
    <dbReference type="NCBI Taxonomy" id="1779"/>
    <lineage>
        <taxon>Bacteria</taxon>
        <taxon>Bacillati</taxon>
        <taxon>Actinomycetota</taxon>
        <taxon>Actinomycetes</taxon>
        <taxon>Mycobacteriales</taxon>
        <taxon>Mycobacteriaceae</taxon>
        <taxon>Mycolicibacterium</taxon>
    </lineage>
</organism>
<reference evidence="4 5" key="1">
    <citation type="journal article" date="2022" name="BMC Genomics">
        <title>Comparative genome analysis of mycobacteria focusing on tRNA and non-coding RNA.</title>
        <authorList>
            <person name="Behra P.R.K."/>
            <person name="Pettersson B.M.F."/>
            <person name="Ramesh M."/>
            <person name="Das S."/>
            <person name="Dasgupta S."/>
            <person name="Kirsebom L.A."/>
        </authorList>
    </citation>
    <scope>NUCLEOTIDE SEQUENCE [LARGE SCALE GENOMIC DNA]</scope>
    <source>
        <strain evidence="4 5">DSM 44078</strain>
    </source>
</reference>